<protein>
    <submittedName>
        <fullName evidence="1">Uncharacterized protein</fullName>
    </submittedName>
</protein>
<dbReference type="Proteomes" id="UP000243686">
    <property type="component" value="Unassembled WGS sequence"/>
</dbReference>
<proteinExistence type="predicted"/>
<dbReference type="EMBL" id="KV891680">
    <property type="protein sequence ID" value="OON22801.1"/>
    <property type="molecule type" value="Genomic_DNA"/>
</dbReference>
<dbReference type="AlphaFoldDB" id="A0A1S8X7W9"/>
<evidence type="ECO:0000313" key="2">
    <source>
        <dbReference type="Proteomes" id="UP000243686"/>
    </source>
</evidence>
<sequence>MADRIFELRPVSSVTVRTNNCPSAVVLIPFDFSCASFIIRKNNTMRWREALSVRALPVSTTRSGNDGSLKLGSIDRATDAWVINKVIKYRVAGGPRRRELQIVLISGASSGDPVRWLKAVSVNRVMELSWIGRYMCVYYRGYLTQLPVSCPDGCYFIMCDTVRTHLAQCNGPWLLIFLNRGLDLFVANTHRDRCLC</sequence>
<reference evidence="1 2" key="1">
    <citation type="submission" date="2015-03" db="EMBL/GenBank/DDBJ databases">
        <title>Draft genome of the nematode, Opisthorchis viverrini.</title>
        <authorList>
            <person name="Mitreva M."/>
        </authorList>
    </citation>
    <scope>NUCLEOTIDE SEQUENCE [LARGE SCALE GENOMIC DNA]</scope>
    <source>
        <strain evidence="1">Khon Kaen</strain>
    </source>
</reference>
<keyword evidence="2" id="KW-1185">Reference proteome</keyword>
<accession>A0A1S8X7W9</accession>
<evidence type="ECO:0000313" key="1">
    <source>
        <dbReference type="EMBL" id="OON22801.1"/>
    </source>
</evidence>
<organism evidence="1 2">
    <name type="scientific">Opisthorchis viverrini</name>
    <name type="common">Southeast Asian liver fluke</name>
    <dbReference type="NCBI Taxonomy" id="6198"/>
    <lineage>
        <taxon>Eukaryota</taxon>
        <taxon>Metazoa</taxon>
        <taxon>Spiralia</taxon>
        <taxon>Lophotrochozoa</taxon>
        <taxon>Platyhelminthes</taxon>
        <taxon>Trematoda</taxon>
        <taxon>Digenea</taxon>
        <taxon>Opisthorchiida</taxon>
        <taxon>Opisthorchiata</taxon>
        <taxon>Opisthorchiidae</taxon>
        <taxon>Opisthorchis</taxon>
    </lineage>
</organism>
<name>A0A1S8X7W9_OPIVI</name>
<gene>
    <name evidence="1" type="ORF">X801_01298</name>
</gene>